<dbReference type="AlphaFoldDB" id="A0A6C0I7T3"/>
<feature type="transmembrane region" description="Helical" evidence="1">
    <location>
        <begin position="20"/>
        <end position="42"/>
    </location>
</feature>
<protein>
    <submittedName>
        <fullName evidence="2">Uncharacterized protein</fullName>
    </submittedName>
</protein>
<organism evidence="2">
    <name type="scientific">viral metagenome</name>
    <dbReference type="NCBI Taxonomy" id="1070528"/>
    <lineage>
        <taxon>unclassified sequences</taxon>
        <taxon>metagenomes</taxon>
        <taxon>organismal metagenomes</taxon>
    </lineage>
</organism>
<evidence type="ECO:0000256" key="1">
    <source>
        <dbReference type="SAM" id="Phobius"/>
    </source>
</evidence>
<proteinExistence type="predicted"/>
<keyword evidence="1" id="KW-1133">Transmembrane helix</keyword>
<feature type="transmembrane region" description="Helical" evidence="1">
    <location>
        <begin position="54"/>
        <end position="75"/>
    </location>
</feature>
<sequence length="84" mass="9437">MNAVEPQWMQSISNTSICFYFYIVFLLVAIGAGIVLLSDISLFISSRGRSGLMLLFRSFIVLALPLVNALFLYILCSRSLLEKK</sequence>
<dbReference type="EMBL" id="MN740115">
    <property type="protein sequence ID" value="QHT88376.1"/>
    <property type="molecule type" value="Genomic_DNA"/>
</dbReference>
<reference evidence="2" key="1">
    <citation type="journal article" date="2020" name="Nature">
        <title>Giant virus diversity and host interactions through global metagenomics.</title>
        <authorList>
            <person name="Schulz F."/>
            <person name="Roux S."/>
            <person name="Paez-Espino D."/>
            <person name="Jungbluth S."/>
            <person name="Walsh D.A."/>
            <person name="Denef V.J."/>
            <person name="McMahon K.D."/>
            <person name="Konstantinidis K.T."/>
            <person name="Eloe-Fadrosh E.A."/>
            <person name="Kyrpides N.C."/>
            <person name="Woyke T."/>
        </authorList>
    </citation>
    <scope>NUCLEOTIDE SEQUENCE</scope>
    <source>
        <strain evidence="2">GVMAG-M-3300023184-50</strain>
    </source>
</reference>
<keyword evidence="1" id="KW-0472">Membrane</keyword>
<evidence type="ECO:0000313" key="2">
    <source>
        <dbReference type="EMBL" id="QHT88376.1"/>
    </source>
</evidence>
<keyword evidence="1" id="KW-0812">Transmembrane</keyword>
<accession>A0A6C0I7T3</accession>
<name>A0A6C0I7T3_9ZZZZ</name>